<feature type="compositionally biased region" description="Basic and acidic residues" evidence="8">
    <location>
        <begin position="234"/>
        <end position="285"/>
    </location>
</feature>
<evidence type="ECO:0000256" key="6">
    <source>
        <dbReference type="ARBA" id="ARBA00023242"/>
    </source>
</evidence>
<dbReference type="EMBL" id="JBANAX010000823">
    <property type="protein sequence ID" value="KAL1192433.1"/>
    <property type="molecule type" value="Genomic_DNA"/>
</dbReference>
<evidence type="ECO:0000256" key="2">
    <source>
        <dbReference type="ARBA" id="ARBA00006164"/>
    </source>
</evidence>
<sequence>MANRTDPLAKNIRGTNPQNLVEKIVRTKIYQHTFWKEQCFGLTAETLVDKAMELDHLGGTFGGNRKPTPFLCLILKMLQIQPEKEIVVEFIKNDDYKYVRILGAFYLRLTGTDVDVYRYLEPLYNDYRKVRQKLSDGRFSLTHVDEVIEELLNKDYSCDIAMPRLKKRWTLEQNGLLEPRKSVLEDDFEEEEEKEENEGIADKSEDEKDHHRKSPERERERDSDRRRDSHRHRDRDYDRDYDMDRDYDRERGRGRERDRERDRDHYRERDRDRERGRDRERDRRDRARRRSRSRSRDRKRNETDDVRDRDEPKKKKEKKMREDGTDHPDPEIAEQNRLRASLGMKPLKM</sequence>
<feature type="compositionally biased region" description="Basic residues" evidence="8">
    <location>
        <begin position="286"/>
        <end position="298"/>
    </location>
</feature>
<evidence type="ECO:0000313" key="10">
    <source>
        <dbReference type="EMBL" id="KAL1220080.1"/>
    </source>
</evidence>
<evidence type="ECO:0000256" key="5">
    <source>
        <dbReference type="ARBA" id="ARBA00023187"/>
    </source>
</evidence>
<feature type="compositionally biased region" description="Basic and acidic residues" evidence="8">
    <location>
        <begin position="200"/>
        <end position="227"/>
    </location>
</feature>
<evidence type="ECO:0000256" key="8">
    <source>
        <dbReference type="SAM" id="MobiDB-lite"/>
    </source>
</evidence>
<dbReference type="Pfam" id="PF03371">
    <property type="entry name" value="PRP38"/>
    <property type="match status" value="1"/>
</dbReference>
<gene>
    <name evidence="9" type="ORF">V5N11_027616</name>
    <name evidence="10" type="ORF">V5N11_035016</name>
</gene>
<proteinExistence type="inferred from homology"/>
<dbReference type="PANTHER" id="PTHR23142">
    <property type="entry name" value="PRE-MRNA-SPLICING FACTOR 38A-RELATED"/>
    <property type="match status" value="1"/>
</dbReference>
<dbReference type="GO" id="GO:0005681">
    <property type="term" value="C:spliceosomal complex"/>
    <property type="evidence" value="ECO:0007669"/>
    <property type="project" value="UniProtKB-KW"/>
</dbReference>
<dbReference type="InterPro" id="IPR005037">
    <property type="entry name" value="PRP38"/>
</dbReference>
<dbReference type="Proteomes" id="UP001558713">
    <property type="component" value="Unassembled WGS sequence"/>
</dbReference>
<organism evidence="9 11">
    <name type="scientific">Cardamine amara subsp. amara</name>
    <dbReference type="NCBI Taxonomy" id="228776"/>
    <lineage>
        <taxon>Eukaryota</taxon>
        <taxon>Viridiplantae</taxon>
        <taxon>Streptophyta</taxon>
        <taxon>Embryophyta</taxon>
        <taxon>Tracheophyta</taxon>
        <taxon>Spermatophyta</taxon>
        <taxon>Magnoliopsida</taxon>
        <taxon>eudicotyledons</taxon>
        <taxon>Gunneridae</taxon>
        <taxon>Pentapetalae</taxon>
        <taxon>rosids</taxon>
        <taxon>malvids</taxon>
        <taxon>Brassicales</taxon>
        <taxon>Brassicaceae</taxon>
        <taxon>Cardamineae</taxon>
        <taxon>Cardamine</taxon>
    </lineage>
</organism>
<evidence type="ECO:0000313" key="11">
    <source>
        <dbReference type="Proteomes" id="UP001558713"/>
    </source>
</evidence>
<keyword evidence="4 7" id="KW-0747">Spliceosome</keyword>
<keyword evidence="6 7" id="KW-0539">Nucleus</keyword>
<comment type="subcellular location">
    <subcellularLocation>
        <location evidence="1 7">Nucleus</location>
    </subcellularLocation>
</comment>
<dbReference type="AlphaFoldDB" id="A0ABD0ZCM9"/>
<evidence type="ECO:0000256" key="3">
    <source>
        <dbReference type="ARBA" id="ARBA00022664"/>
    </source>
</evidence>
<dbReference type="GO" id="GO:0000398">
    <property type="term" value="P:mRNA splicing, via spliceosome"/>
    <property type="evidence" value="ECO:0007669"/>
    <property type="project" value="UniProtKB-UniRule"/>
</dbReference>
<comment type="function">
    <text evidence="7">Required for pre-mRNA splicing.</text>
</comment>
<feature type="compositionally biased region" description="Acidic residues" evidence="8">
    <location>
        <begin position="185"/>
        <end position="199"/>
    </location>
</feature>
<accession>A0ABD0ZCM9</accession>
<reference evidence="9 11" key="1">
    <citation type="submission" date="2024-04" db="EMBL/GenBank/DDBJ databases">
        <title>Genome assembly C_amara_ONT_v2.</title>
        <authorList>
            <person name="Yant L."/>
            <person name="Moore C."/>
            <person name="Slenker M."/>
        </authorList>
    </citation>
    <scope>NUCLEOTIDE SEQUENCE [LARGE SCALE GENOMIC DNA]</scope>
    <source>
        <tissue evidence="9">Leaf</tissue>
    </source>
</reference>
<evidence type="ECO:0000256" key="1">
    <source>
        <dbReference type="ARBA" id="ARBA00004123"/>
    </source>
</evidence>
<comment type="caution">
    <text evidence="9">The sequence shown here is derived from an EMBL/GenBank/DDBJ whole genome shotgun (WGS) entry which is preliminary data.</text>
</comment>
<evidence type="ECO:0000313" key="9">
    <source>
        <dbReference type="EMBL" id="KAL1192433.1"/>
    </source>
</evidence>
<dbReference type="EMBL" id="JBANAX010000161">
    <property type="protein sequence ID" value="KAL1220080.1"/>
    <property type="molecule type" value="Genomic_DNA"/>
</dbReference>
<evidence type="ECO:0000256" key="4">
    <source>
        <dbReference type="ARBA" id="ARBA00022728"/>
    </source>
</evidence>
<keyword evidence="11" id="KW-1185">Reference proteome</keyword>
<feature type="region of interest" description="Disordered" evidence="8">
    <location>
        <begin position="182"/>
        <end position="349"/>
    </location>
</feature>
<comment type="similarity">
    <text evidence="2 7">Belongs to the PRP38 family.</text>
</comment>
<evidence type="ECO:0000256" key="7">
    <source>
        <dbReference type="RuleBase" id="RU367025"/>
    </source>
</evidence>
<protein>
    <recommendedName>
        <fullName evidence="7">Pre-mRNA-splicing factor 38</fullName>
    </recommendedName>
</protein>
<keyword evidence="5 7" id="KW-0508">mRNA splicing</keyword>
<name>A0ABD0ZCM9_CARAN</name>
<keyword evidence="3 7" id="KW-0507">mRNA processing</keyword>
<feature type="compositionally biased region" description="Basic and acidic residues" evidence="8">
    <location>
        <begin position="299"/>
        <end position="337"/>
    </location>
</feature>